<protein>
    <recommendedName>
        <fullName evidence="2">MADF domain-containing protein</fullName>
    </recommendedName>
</protein>
<feature type="domain" description="MADF" evidence="2">
    <location>
        <begin position="10"/>
        <end position="100"/>
    </location>
</feature>
<accession>A0A7R9K5E0</accession>
<evidence type="ECO:0000313" key="3">
    <source>
        <dbReference type="EMBL" id="CAD7604847.1"/>
    </source>
</evidence>
<name>A0A7R9K5E0_TIMGE</name>
<proteinExistence type="predicted"/>
<feature type="region of interest" description="Disordered" evidence="1">
    <location>
        <begin position="241"/>
        <end position="265"/>
    </location>
</feature>
<dbReference type="InterPro" id="IPR006578">
    <property type="entry name" value="MADF-dom"/>
</dbReference>
<organism evidence="3">
    <name type="scientific">Timema genevievae</name>
    <name type="common">Walking stick</name>
    <dbReference type="NCBI Taxonomy" id="629358"/>
    <lineage>
        <taxon>Eukaryota</taxon>
        <taxon>Metazoa</taxon>
        <taxon>Ecdysozoa</taxon>
        <taxon>Arthropoda</taxon>
        <taxon>Hexapoda</taxon>
        <taxon>Insecta</taxon>
        <taxon>Pterygota</taxon>
        <taxon>Neoptera</taxon>
        <taxon>Polyneoptera</taxon>
        <taxon>Phasmatodea</taxon>
        <taxon>Timematodea</taxon>
        <taxon>Timematoidea</taxon>
        <taxon>Timematidae</taxon>
        <taxon>Timema</taxon>
    </lineage>
</organism>
<feature type="region of interest" description="Disordered" evidence="1">
    <location>
        <begin position="114"/>
        <end position="139"/>
    </location>
</feature>
<evidence type="ECO:0000256" key="1">
    <source>
        <dbReference type="SAM" id="MobiDB-lite"/>
    </source>
</evidence>
<reference evidence="3" key="1">
    <citation type="submission" date="2020-11" db="EMBL/GenBank/DDBJ databases">
        <authorList>
            <person name="Tran Van P."/>
        </authorList>
    </citation>
    <scope>NUCLEOTIDE SEQUENCE</scope>
</reference>
<feature type="compositionally biased region" description="Polar residues" evidence="1">
    <location>
        <begin position="254"/>
        <end position="265"/>
    </location>
</feature>
<dbReference type="AlphaFoldDB" id="A0A7R9K5E0"/>
<dbReference type="PANTHER" id="PTHR12243">
    <property type="entry name" value="MADF DOMAIN TRANSCRIPTION FACTOR"/>
    <property type="match status" value="1"/>
</dbReference>
<dbReference type="SMART" id="SM00595">
    <property type="entry name" value="MADF"/>
    <property type="match status" value="1"/>
</dbReference>
<dbReference type="Pfam" id="PF10545">
    <property type="entry name" value="MADF_DNA_bdg"/>
    <property type="match status" value="1"/>
</dbReference>
<gene>
    <name evidence="3" type="ORF">TGEB3V08_LOCUS9284</name>
</gene>
<dbReference type="PANTHER" id="PTHR12243:SF67">
    <property type="entry name" value="COREPRESSOR OF PANGOLIN, ISOFORM A-RELATED"/>
    <property type="match status" value="1"/>
</dbReference>
<dbReference type="EMBL" id="OE844153">
    <property type="protein sequence ID" value="CAD7604847.1"/>
    <property type="molecule type" value="Genomic_DNA"/>
</dbReference>
<sequence>MEWSRNQTFKLIQAFKGHDILWDSTRDDYRDRAKKLCAWAAVASQVGASVDECRKRMESMLASFRRERAKVVKSARSPVGGYRPKWAYWKELVFLCDSNVLRGLADNLEASKRASLRVPEAPPPPPPEERPAPSTSKEEYFRVHAPPNKYRKVLPEPVYQAPPPPPPPLIDEDSMDVFGKFVAQERGWRCYDAVHQEVSAVEVDHLFDPLSVAIKNEYHDNGPQIAASEAYGVSYVVPARRKARAPESPDSMHSDTSNSVRLDND</sequence>
<dbReference type="InterPro" id="IPR039353">
    <property type="entry name" value="TF_Adf1"/>
</dbReference>
<feature type="compositionally biased region" description="Basic and acidic residues" evidence="1">
    <location>
        <begin position="244"/>
        <end position="253"/>
    </location>
</feature>
<evidence type="ECO:0000259" key="2">
    <source>
        <dbReference type="PROSITE" id="PS51029"/>
    </source>
</evidence>
<dbReference type="PROSITE" id="PS51029">
    <property type="entry name" value="MADF"/>
    <property type="match status" value="1"/>
</dbReference>
<feature type="compositionally biased region" description="Basic and acidic residues" evidence="1">
    <location>
        <begin position="127"/>
        <end position="139"/>
    </location>
</feature>